<protein>
    <submittedName>
        <fullName evidence="2">Ig-like domain-containing protein</fullName>
    </submittedName>
</protein>
<keyword evidence="1" id="KW-0732">Signal</keyword>
<proteinExistence type="predicted"/>
<reference evidence="2" key="1">
    <citation type="submission" date="2016-06" db="UniProtKB">
        <authorList>
            <consortium name="WormBaseParasite"/>
        </authorList>
    </citation>
    <scope>IDENTIFICATION</scope>
</reference>
<name>A0A183EBS1_9BILA</name>
<evidence type="ECO:0000313" key="2">
    <source>
        <dbReference type="WBParaSite" id="GPUH_0001843701-mRNA-1"/>
    </source>
</evidence>
<sequence length="226" mass="26040">LKICCFRSKFGSASVLLSWLVVAERGQMIIAGEIEKDMIHENSGYFSYIDHVDAGGGIFVDFTCKLKKNGEICIVWLHKLPQPHGYRLSTTHIRYLTCKGGEFNWPLFELNSDWKMLKEAVEKYCKTEEFEEHYIRREDYLSHAPISANEAGQTRFWLAVAKMCDDLRINQCLPIATWHSAPLKLYGGVHHVSFCSTNACSMFLGITESGKKQRFFCKRQKINDRK</sequence>
<feature type="chain" id="PRO_5008148680" evidence="1">
    <location>
        <begin position="24"/>
        <end position="226"/>
    </location>
</feature>
<dbReference type="WBParaSite" id="GPUH_0001843701-mRNA-1">
    <property type="protein sequence ID" value="GPUH_0001843701-mRNA-1"/>
    <property type="gene ID" value="GPUH_0001843701"/>
</dbReference>
<feature type="signal peptide" evidence="1">
    <location>
        <begin position="1"/>
        <end position="23"/>
    </location>
</feature>
<dbReference type="AlphaFoldDB" id="A0A183EBS1"/>
<evidence type="ECO:0000256" key="1">
    <source>
        <dbReference type="SAM" id="SignalP"/>
    </source>
</evidence>
<organism evidence="2">
    <name type="scientific">Gongylonema pulchrum</name>
    <dbReference type="NCBI Taxonomy" id="637853"/>
    <lineage>
        <taxon>Eukaryota</taxon>
        <taxon>Metazoa</taxon>
        <taxon>Ecdysozoa</taxon>
        <taxon>Nematoda</taxon>
        <taxon>Chromadorea</taxon>
        <taxon>Rhabditida</taxon>
        <taxon>Spirurina</taxon>
        <taxon>Spiruromorpha</taxon>
        <taxon>Spiruroidea</taxon>
        <taxon>Gongylonematidae</taxon>
        <taxon>Gongylonema</taxon>
    </lineage>
</organism>
<accession>A0A183EBS1</accession>